<protein>
    <recommendedName>
        <fullName evidence="4">Malonyl-CoA:ACP transacylase (MAT) domain-containing protein</fullName>
    </recommendedName>
</protein>
<feature type="domain" description="Malonyl-CoA:ACP transacylase (MAT)" evidence="4">
    <location>
        <begin position="79"/>
        <end position="104"/>
    </location>
</feature>
<dbReference type="EMBL" id="MVHZ01000058">
    <property type="protein sequence ID" value="ORA96611.1"/>
    <property type="molecule type" value="Genomic_DNA"/>
</dbReference>
<gene>
    <name evidence="5" type="ORF">BST33_19440</name>
</gene>
<dbReference type="InterPro" id="IPR001227">
    <property type="entry name" value="Ac_transferase_dom_sf"/>
</dbReference>
<evidence type="ECO:0000313" key="5">
    <source>
        <dbReference type="EMBL" id="ORA96611.1"/>
    </source>
</evidence>
<dbReference type="GO" id="GO:0071770">
    <property type="term" value="P:DIM/DIP cell wall layer assembly"/>
    <property type="evidence" value="ECO:0007669"/>
    <property type="project" value="TreeGrafter"/>
</dbReference>
<comment type="caution">
    <text evidence="5">The sequence shown here is derived from an EMBL/GenBank/DDBJ whole genome shotgun (WGS) entry which is preliminary data.</text>
</comment>
<keyword evidence="2" id="KW-0597">Phosphoprotein</keyword>
<proteinExistence type="predicted"/>
<dbReference type="AlphaFoldDB" id="A0AA91RKG1"/>
<dbReference type="GO" id="GO:0005886">
    <property type="term" value="C:plasma membrane"/>
    <property type="evidence" value="ECO:0007669"/>
    <property type="project" value="TreeGrafter"/>
</dbReference>
<dbReference type="PANTHER" id="PTHR43775:SF37">
    <property type="entry name" value="SI:DKEY-61P9.11"/>
    <property type="match status" value="1"/>
</dbReference>
<reference evidence="5 6" key="1">
    <citation type="submission" date="2017-02" db="EMBL/GenBank/DDBJ databases">
        <title>The new phylogeny of genus Mycobacterium.</title>
        <authorList>
            <person name="Tortoli E."/>
            <person name="Trovato A."/>
            <person name="Cirillo D.M."/>
        </authorList>
    </citation>
    <scope>NUCLEOTIDE SEQUENCE [LARGE SCALE GENOMIC DNA]</scope>
    <source>
        <strain evidence="5 6">DSM 45633</strain>
    </source>
</reference>
<organism evidence="5 6">
    <name type="scientific">Mycolicibacter minnesotensis</name>
    <dbReference type="NCBI Taxonomy" id="1118379"/>
    <lineage>
        <taxon>Bacteria</taxon>
        <taxon>Bacillati</taxon>
        <taxon>Actinomycetota</taxon>
        <taxon>Actinomycetes</taxon>
        <taxon>Mycobacteriales</taxon>
        <taxon>Mycobacteriaceae</taxon>
        <taxon>Mycolicibacter</taxon>
    </lineage>
</organism>
<keyword evidence="1" id="KW-0596">Phosphopantetheine</keyword>
<evidence type="ECO:0000259" key="4">
    <source>
        <dbReference type="Pfam" id="PF00698"/>
    </source>
</evidence>
<dbReference type="PANTHER" id="PTHR43775">
    <property type="entry name" value="FATTY ACID SYNTHASE"/>
    <property type="match status" value="1"/>
</dbReference>
<feature type="non-terminal residue" evidence="5">
    <location>
        <position position="104"/>
    </location>
</feature>
<sequence length="104" mass="10768">RIAATAGVLAQWMATDGADIALADIAHALNHHRTRFQKFATVAARDREQALAGLTALAAGESAPGLVEPATVLPGPGTVFVFSGQGSQWVGMGRRLLADESVFA</sequence>
<keyword evidence="3" id="KW-0511">Multifunctional enzyme</keyword>
<dbReference type="GO" id="GO:0006633">
    <property type="term" value="P:fatty acid biosynthetic process"/>
    <property type="evidence" value="ECO:0007669"/>
    <property type="project" value="TreeGrafter"/>
</dbReference>
<keyword evidence="6" id="KW-1185">Reference proteome</keyword>
<dbReference type="GO" id="GO:0004312">
    <property type="term" value="F:fatty acid synthase activity"/>
    <property type="evidence" value="ECO:0007669"/>
    <property type="project" value="TreeGrafter"/>
</dbReference>
<dbReference type="RefSeq" id="WP_133053115.1">
    <property type="nucleotide sequence ID" value="NZ_MVHZ01000058.1"/>
</dbReference>
<dbReference type="InterPro" id="IPR050091">
    <property type="entry name" value="PKS_NRPS_Biosynth_Enz"/>
</dbReference>
<dbReference type="Proteomes" id="UP000192320">
    <property type="component" value="Unassembled WGS sequence"/>
</dbReference>
<evidence type="ECO:0000313" key="6">
    <source>
        <dbReference type="Proteomes" id="UP000192320"/>
    </source>
</evidence>
<accession>A0AA91RKG1</accession>
<dbReference type="GO" id="GO:0005737">
    <property type="term" value="C:cytoplasm"/>
    <property type="evidence" value="ECO:0007669"/>
    <property type="project" value="TreeGrafter"/>
</dbReference>
<evidence type="ECO:0000256" key="1">
    <source>
        <dbReference type="ARBA" id="ARBA00022450"/>
    </source>
</evidence>
<dbReference type="Pfam" id="PF00698">
    <property type="entry name" value="Acyl_transf_1"/>
    <property type="match status" value="1"/>
</dbReference>
<feature type="non-terminal residue" evidence="5">
    <location>
        <position position="1"/>
    </location>
</feature>
<evidence type="ECO:0000256" key="3">
    <source>
        <dbReference type="ARBA" id="ARBA00023268"/>
    </source>
</evidence>
<name>A0AA91RKG1_9MYCO</name>
<dbReference type="Gene3D" id="3.40.366.10">
    <property type="entry name" value="Malonyl-Coenzyme A Acyl Carrier Protein, domain 2"/>
    <property type="match status" value="1"/>
</dbReference>
<dbReference type="SUPFAM" id="SSF52151">
    <property type="entry name" value="FabD/lysophospholipase-like"/>
    <property type="match status" value="1"/>
</dbReference>
<dbReference type="InterPro" id="IPR014043">
    <property type="entry name" value="Acyl_transferase_dom"/>
</dbReference>
<evidence type="ECO:0000256" key="2">
    <source>
        <dbReference type="ARBA" id="ARBA00022553"/>
    </source>
</evidence>
<dbReference type="InterPro" id="IPR016035">
    <property type="entry name" value="Acyl_Trfase/lysoPLipase"/>
</dbReference>